<dbReference type="EMBL" id="JARBJD010000042">
    <property type="protein sequence ID" value="KAK2957949.1"/>
    <property type="molecule type" value="Genomic_DNA"/>
</dbReference>
<evidence type="ECO:0000313" key="2">
    <source>
        <dbReference type="Proteomes" id="UP001281761"/>
    </source>
</evidence>
<dbReference type="Proteomes" id="UP001281761">
    <property type="component" value="Unassembled WGS sequence"/>
</dbReference>
<keyword evidence="2" id="KW-1185">Reference proteome</keyword>
<sequence length="187" mass="20181">MAEIVKKTDTASSVTPSDVSASQLLFSTACFPFLNWNDGIFRSEHEKVVIFRSLVATVKFQPTLDDSLLAKAVKLLESVSLGDKESTVIFLDSFGRTSDESLTIFIQLIGVLISSASQVITTAAMGMLNSLFVWSTPKVRLALVKADLIPQLIITLNPLSLSVAEAVDIHIGLIQTISNTVIPASEK</sequence>
<evidence type="ECO:0000313" key="1">
    <source>
        <dbReference type="EMBL" id="KAK2957949.1"/>
    </source>
</evidence>
<gene>
    <name evidence="1" type="ORF">BLNAU_7125</name>
</gene>
<name>A0ABQ9Y2L4_9EUKA</name>
<organism evidence="1 2">
    <name type="scientific">Blattamonas nauphoetae</name>
    <dbReference type="NCBI Taxonomy" id="2049346"/>
    <lineage>
        <taxon>Eukaryota</taxon>
        <taxon>Metamonada</taxon>
        <taxon>Preaxostyla</taxon>
        <taxon>Oxymonadida</taxon>
        <taxon>Blattamonas</taxon>
    </lineage>
</organism>
<accession>A0ABQ9Y2L4</accession>
<proteinExistence type="predicted"/>
<comment type="caution">
    <text evidence="1">The sequence shown here is derived from an EMBL/GenBank/DDBJ whole genome shotgun (WGS) entry which is preliminary data.</text>
</comment>
<protein>
    <submittedName>
        <fullName evidence="1">Uncharacterized protein</fullName>
    </submittedName>
</protein>
<dbReference type="PROSITE" id="PS51257">
    <property type="entry name" value="PROKAR_LIPOPROTEIN"/>
    <property type="match status" value="1"/>
</dbReference>
<reference evidence="1 2" key="1">
    <citation type="journal article" date="2022" name="bioRxiv">
        <title>Genomics of Preaxostyla Flagellates Illuminates Evolutionary Transitions and the Path Towards Mitochondrial Loss.</title>
        <authorList>
            <person name="Novak L.V.F."/>
            <person name="Treitli S.C."/>
            <person name="Pyrih J."/>
            <person name="Halakuc P."/>
            <person name="Pipaliya S.V."/>
            <person name="Vacek V."/>
            <person name="Brzon O."/>
            <person name="Soukal P."/>
            <person name="Eme L."/>
            <person name="Dacks J.B."/>
            <person name="Karnkowska A."/>
            <person name="Elias M."/>
            <person name="Hampl V."/>
        </authorList>
    </citation>
    <scope>NUCLEOTIDE SEQUENCE [LARGE SCALE GENOMIC DNA]</scope>
    <source>
        <strain evidence="1">NAU3</strain>
        <tissue evidence="1">Gut</tissue>
    </source>
</reference>